<organism evidence="2 3">
    <name type="scientific">Roseofilum acuticapitatum BLCC-M154</name>
    <dbReference type="NCBI Taxonomy" id="3022444"/>
    <lineage>
        <taxon>Bacteria</taxon>
        <taxon>Bacillati</taxon>
        <taxon>Cyanobacteriota</taxon>
        <taxon>Cyanophyceae</taxon>
        <taxon>Desertifilales</taxon>
        <taxon>Desertifilaceae</taxon>
        <taxon>Roseofilum</taxon>
        <taxon>Roseofilum acuticapitatum</taxon>
    </lineage>
</organism>
<dbReference type="EMBL" id="JAQOSP010000052">
    <property type="protein sequence ID" value="MDJ1169286.1"/>
    <property type="molecule type" value="Genomic_DNA"/>
</dbReference>
<reference evidence="2 3" key="1">
    <citation type="submission" date="2023-01" db="EMBL/GenBank/DDBJ databases">
        <title>Novel diversity within Roseofilum (Cyanobacteria; Desertifilaceae) from marine benthic mats with descriptions of four novel species.</title>
        <authorList>
            <person name="Wang Y."/>
            <person name="Berthold D.E."/>
            <person name="Hu J."/>
            <person name="Lefler F.W."/>
            <person name="Laughinghouse H.D. IV."/>
        </authorList>
    </citation>
    <scope>NUCLEOTIDE SEQUENCE [LARGE SCALE GENOMIC DNA]</scope>
    <source>
        <strain evidence="2 3">BLCC-M154</strain>
    </source>
</reference>
<dbReference type="Gene3D" id="1.10.287.950">
    <property type="entry name" value="Methyl-accepting chemotaxis protein"/>
    <property type="match status" value="1"/>
</dbReference>
<sequence length="143" mass="16658">MTTERWDDERLDRLGDRIERLIDMAERHDRLIEVLANASTEAKADLDRHDRLIESNARVIEALANASTQTRTDVDRHDRLIESNARIIQALANAAAEAGEERQQLFQRMDQRQEEIRGLQTENRRILDILLNQQNQEVDSTDE</sequence>
<protein>
    <submittedName>
        <fullName evidence="2">Uncharacterized protein</fullName>
    </submittedName>
</protein>
<comment type="caution">
    <text evidence="2">The sequence shown here is derived from an EMBL/GenBank/DDBJ whole genome shotgun (WGS) entry which is preliminary data.</text>
</comment>
<keyword evidence="1" id="KW-0175">Coiled coil</keyword>
<evidence type="ECO:0000313" key="2">
    <source>
        <dbReference type="EMBL" id="MDJ1169286.1"/>
    </source>
</evidence>
<accession>A0ABT7AQW5</accession>
<dbReference type="Proteomes" id="UP001235303">
    <property type="component" value="Unassembled WGS sequence"/>
</dbReference>
<name>A0ABT7AQW5_9CYAN</name>
<feature type="coiled-coil region" evidence="1">
    <location>
        <begin position="88"/>
        <end position="122"/>
    </location>
</feature>
<evidence type="ECO:0000313" key="3">
    <source>
        <dbReference type="Proteomes" id="UP001235303"/>
    </source>
</evidence>
<gene>
    <name evidence="2" type="ORF">PMG71_07600</name>
</gene>
<keyword evidence="3" id="KW-1185">Reference proteome</keyword>
<evidence type="ECO:0000256" key="1">
    <source>
        <dbReference type="SAM" id="Coils"/>
    </source>
</evidence>
<dbReference type="RefSeq" id="WP_283753046.1">
    <property type="nucleotide sequence ID" value="NZ_JAQOSP010000052.1"/>
</dbReference>
<proteinExistence type="predicted"/>